<name>A0A084VC94_ANOSI</name>
<evidence type="ECO:0000313" key="2">
    <source>
        <dbReference type="EMBL" id="KFB35588.1"/>
    </source>
</evidence>
<keyword evidence="4" id="KW-1185">Reference proteome</keyword>
<organism evidence="2">
    <name type="scientific">Anopheles sinensis</name>
    <name type="common">Mosquito</name>
    <dbReference type="NCBI Taxonomy" id="74873"/>
    <lineage>
        <taxon>Eukaryota</taxon>
        <taxon>Metazoa</taxon>
        <taxon>Ecdysozoa</taxon>
        <taxon>Arthropoda</taxon>
        <taxon>Hexapoda</taxon>
        <taxon>Insecta</taxon>
        <taxon>Pterygota</taxon>
        <taxon>Neoptera</taxon>
        <taxon>Endopterygota</taxon>
        <taxon>Diptera</taxon>
        <taxon>Nematocera</taxon>
        <taxon>Culicoidea</taxon>
        <taxon>Culicidae</taxon>
        <taxon>Anophelinae</taxon>
        <taxon>Anopheles</taxon>
    </lineage>
</organism>
<dbReference type="VEuPathDB" id="VectorBase:ASIC002431"/>
<dbReference type="EMBL" id="ATLV01010627">
    <property type="status" value="NOT_ANNOTATED_CDS"/>
    <property type="molecule type" value="Genomic_DNA"/>
</dbReference>
<feature type="compositionally biased region" description="Polar residues" evidence="1">
    <location>
        <begin position="1"/>
        <end position="13"/>
    </location>
</feature>
<reference evidence="2 4" key="1">
    <citation type="journal article" date="2014" name="BMC Genomics">
        <title>Genome sequence of Anopheles sinensis provides insight into genetics basis of mosquito competence for malaria parasites.</title>
        <authorList>
            <person name="Zhou D."/>
            <person name="Zhang D."/>
            <person name="Ding G."/>
            <person name="Shi L."/>
            <person name="Hou Q."/>
            <person name="Ye Y."/>
            <person name="Xu Y."/>
            <person name="Zhou H."/>
            <person name="Xiong C."/>
            <person name="Li S."/>
            <person name="Yu J."/>
            <person name="Hong S."/>
            <person name="Yu X."/>
            <person name="Zou P."/>
            <person name="Chen C."/>
            <person name="Chang X."/>
            <person name="Wang W."/>
            <person name="Lv Y."/>
            <person name="Sun Y."/>
            <person name="Ma L."/>
            <person name="Shen B."/>
            <person name="Zhu C."/>
        </authorList>
    </citation>
    <scope>NUCLEOTIDE SEQUENCE [LARGE SCALE GENOMIC DNA]</scope>
</reference>
<evidence type="ECO:0000313" key="3">
    <source>
        <dbReference type="EnsemblMetazoa" id="ASIC002431-PA"/>
    </source>
</evidence>
<proteinExistence type="predicted"/>
<sequence>MSLPSSGTTTGHNEGSERSDTFDSSGTSEVTFELYDDVCSVMLRAMEALFSGARQVRRCFSIAAESIFAA</sequence>
<evidence type="ECO:0000256" key="1">
    <source>
        <dbReference type="SAM" id="MobiDB-lite"/>
    </source>
</evidence>
<feature type="region of interest" description="Disordered" evidence="1">
    <location>
        <begin position="1"/>
        <end position="27"/>
    </location>
</feature>
<reference evidence="3" key="2">
    <citation type="submission" date="2020-05" db="UniProtKB">
        <authorList>
            <consortium name="EnsemblMetazoa"/>
        </authorList>
    </citation>
    <scope>IDENTIFICATION</scope>
</reference>
<accession>A0A084VC94</accession>
<dbReference type="AlphaFoldDB" id="A0A084VC94"/>
<gene>
    <name evidence="2" type="ORF">ZHAS_00002431</name>
</gene>
<protein>
    <submittedName>
        <fullName evidence="2 3">Uncharacterized protein</fullName>
    </submittedName>
</protein>
<dbReference type="Proteomes" id="UP000030765">
    <property type="component" value="Unassembled WGS sequence"/>
</dbReference>
<evidence type="ECO:0000313" key="4">
    <source>
        <dbReference type="Proteomes" id="UP000030765"/>
    </source>
</evidence>
<dbReference type="EnsemblMetazoa" id="ASIC002431-RA">
    <property type="protein sequence ID" value="ASIC002431-PA"/>
    <property type="gene ID" value="ASIC002431"/>
</dbReference>
<dbReference type="EMBL" id="KE524589">
    <property type="protein sequence ID" value="KFB35588.1"/>
    <property type="molecule type" value="Genomic_DNA"/>
</dbReference>